<sequence>MSTPREVRLVPMTADEFGPYLDKLIIEYAEENVIAGRWSAEESLAKSRENVLGLLPDGLDSKGQHVWTARDAATGGRVGVLWIEIRPAAGTTEAFIYDIEVDADQRGSGYGRAIMNAAADRSRELGATRIGLHVHGHNAVARKLYTSLGFAEKSVIMALDL</sequence>
<organism evidence="2 3">
    <name type="scientific">Luedemannella flava</name>
    <dbReference type="NCBI Taxonomy" id="349316"/>
    <lineage>
        <taxon>Bacteria</taxon>
        <taxon>Bacillati</taxon>
        <taxon>Actinomycetota</taxon>
        <taxon>Actinomycetes</taxon>
        <taxon>Micromonosporales</taxon>
        <taxon>Micromonosporaceae</taxon>
        <taxon>Luedemannella</taxon>
    </lineage>
</organism>
<dbReference type="Pfam" id="PF00583">
    <property type="entry name" value="Acetyltransf_1"/>
    <property type="match status" value="1"/>
</dbReference>
<dbReference type="EMBL" id="BAAALT010000127">
    <property type="protein sequence ID" value="GAA1814477.1"/>
    <property type="molecule type" value="Genomic_DNA"/>
</dbReference>
<reference evidence="3" key="1">
    <citation type="journal article" date="2019" name="Int. J. Syst. Evol. Microbiol.">
        <title>The Global Catalogue of Microorganisms (GCM) 10K type strain sequencing project: providing services to taxonomists for standard genome sequencing and annotation.</title>
        <authorList>
            <consortium name="The Broad Institute Genomics Platform"/>
            <consortium name="The Broad Institute Genome Sequencing Center for Infectious Disease"/>
            <person name="Wu L."/>
            <person name="Ma J."/>
        </authorList>
    </citation>
    <scope>NUCLEOTIDE SEQUENCE [LARGE SCALE GENOMIC DNA]</scope>
    <source>
        <strain evidence="3">JCM 13250</strain>
    </source>
</reference>
<accession>A0ABP4YL49</accession>
<keyword evidence="3" id="KW-1185">Reference proteome</keyword>
<comment type="caution">
    <text evidence="2">The sequence shown here is derived from an EMBL/GenBank/DDBJ whole genome shotgun (WGS) entry which is preliminary data.</text>
</comment>
<proteinExistence type="predicted"/>
<dbReference type="PANTHER" id="PTHR43259">
    <property type="entry name" value="SPT10P"/>
    <property type="match status" value="1"/>
</dbReference>
<dbReference type="InterPro" id="IPR000182">
    <property type="entry name" value="GNAT_dom"/>
</dbReference>
<dbReference type="RefSeq" id="WP_344134129.1">
    <property type="nucleotide sequence ID" value="NZ_BAAALT010000127.1"/>
</dbReference>
<name>A0ABP4YL49_9ACTN</name>
<dbReference type="InterPro" id="IPR052829">
    <property type="entry name" value="N-acetyltransferase_domain"/>
</dbReference>
<protein>
    <submittedName>
        <fullName evidence="2">GNAT family N-acetyltransferase</fullName>
    </submittedName>
</protein>
<evidence type="ECO:0000313" key="2">
    <source>
        <dbReference type="EMBL" id="GAA1814477.1"/>
    </source>
</evidence>
<dbReference type="Proteomes" id="UP001500218">
    <property type="component" value="Unassembled WGS sequence"/>
</dbReference>
<dbReference type="InterPro" id="IPR016181">
    <property type="entry name" value="Acyl_CoA_acyltransferase"/>
</dbReference>
<dbReference type="CDD" id="cd04301">
    <property type="entry name" value="NAT_SF"/>
    <property type="match status" value="1"/>
</dbReference>
<dbReference type="SUPFAM" id="SSF55729">
    <property type="entry name" value="Acyl-CoA N-acyltransferases (Nat)"/>
    <property type="match status" value="1"/>
</dbReference>
<gene>
    <name evidence="2" type="ORF">GCM10009682_39430</name>
</gene>
<dbReference type="PANTHER" id="PTHR43259:SF1">
    <property type="entry name" value="N-ACETYLTRANSFERASE DOMAIN-CONTAINING PROTEIN"/>
    <property type="match status" value="1"/>
</dbReference>
<feature type="domain" description="N-acetyltransferase" evidence="1">
    <location>
        <begin position="24"/>
        <end position="161"/>
    </location>
</feature>
<dbReference type="PROSITE" id="PS51186">
    <property type="entry name" value="GNAT"/>
    <property type="match status" value="1"/>
</dbReference>
<dbReference type="Gene3D" id="3.40.630.30">
    <property type="match status" value="1"/>
</dbReference>
<evidence type="ECO:0000313" key="3">
    <source>
        <dbReference type="Proteomes" id="UP001500218"/>
    </source>
</evidence>
<evidence type="ECO:0000259" key="1">
    <source>
        <dbReference type="PROSITE" id="PS51186"/>
    </source>
</evidence>